<protein>
    <recommendedName>
        <fullName evidence="4">Lipoprotein</fullName>
    </recommendedName>
</protein>
<feature type="signal peptide" evidence="1">
    <location>
        <begin position="1"/>
        <end position="21"/>
    </location>
</feature>
<name>A0ABU2YIV8_9FLAO</name>
<organism evidence="2 3">
    <name type="scientific">Microcosmobacter mediterraneus</name>
    <dbReference type="NCBI Taxonomy" id="3075607"/>
    <lineage>
        <taxon>Bacteria</taxon>
        <taxon>Pseudomonadati</taxon>
        <taxon>Bacteroidota</taxon>
        <taxon>Flavobacteriia</taxon>
        <taxon>Flavobacteriales</taxon>
        <taxon>Flavobacteriaceae</taxon>
        <taxon>Microcosmobacter</taxon>
    </lineage>
</organism>
<accession>A0ABU2YIV8</accession>
<comment type="caution">
    <text evidence="2">The sequence shown here is derived from an EMBL/GenBank/DDBJ whole genome shotgun (WGS) entry which is preliminary data.</text>
</comment>
<gene>
    <name evidence="2" type="ORF">RM697_05610</name>
</gene>
<evidence type="ECO:0000313" key="2">
    <source>
        <dbReference type="EMBL" id="MDT0558111.1"/>
    </source>
</evidence>
<sequence length="137" mass="15607">MKKLLFLALLCFSIISCDINGDSNPPNFVTEFMPIQSVDVPDEFMVGETYTITARYFRPDDCYEFSDFFISTSINETTVAVINNVFLDGPCNTLNDLEEESFDFIVLSNQTYVFNFWQGVDESGEDVYLTINVPVVE</sequence>
<proteinExistence type="predicted"/>
<evidence type="ECO:0000256" key="1">
    <source>
        <dbReference type="SAM" id="SignalP"/>
    </source>
</evidence>
<evidence type="ECO:0000313" key="3">
    <source>
        <dbReference type="Proteomes" id="UP001259492"/>
    </source>
</evidence>
<reference evidence="2 3" key="1">
    <citation type="submission" date="2023-09" db="EMBL/GenBank/DDBJ databases">
        <authorList>
            <person name="Rey-Velasco X."/>
        </authorList>
    </citation>
    <scope>NUCLEOTIDE SEQUENCE [LARGE SCALE GENOMIC DNA]</scope>
    <source>
        <strain evidence="2 3">W332</strain>
    </source>
</reference>
<dbReference type="RefSeq" id="WP_311426880.1">
    <property type="nucleotide sequence ID" value="NZ_JAVRIA010000002.1"/>
</dbReference>
<evidence type="ECO:0008006" key="4">
    <source>
        <dbReference type="Google" id="ProtNLM"/>
    </source>
</evidence>
<dbReference type="EMBL" id="JAVRIA010000002">
    <property type="protein sequence ID" value="MDT0558111.1"/>
    <property type="molecule type" value="Genomic_DNA"/>
</dbReference>
<keyword evidence="3" id="KW-1185">Reference proteome</keyword>
<keyword evidence="1" id="KW-0732">Signal</keyword>
<dbReference type="Proteomes" id="UP001259492">
    <property type="component" value="Unassembled WGS sequence"/>
</dbReference>
<dbReference type="PROSITE" id="PS51257">
    <property type="entry name" value="PROKAR_LIPOPROTEIN"/>
    <property type="match status" value="1"/>
</dbReference>
<feature type="chain" id="PRO_5045097717" description="Lipoprotein" evidence="1">
    <location>
        <begin position="22"/>
        <end position="137"/>
    </location>
</feature>